<feature type="domain" description="ABC transmembrane type-1" evidence="8">
    <location>
        <begin position="94"/>
        <end position="300"/>
    </location>
</feature>
<evidence type="ECO:0000256" key="7">
    <source>
        <dbReference type="RuleBase" id="RU363032"/>
    </source>
</evidence>
<dbReference type="CDD" id="cd06261">
    <property type="entry name" value="TM_PBP2"/>
    <property type="match status" value="1"/>
</dbReference>
<feature type="transmembrane region" description="Helical" evidence="7">
    <location>
        <begin position="97"/>
        <end position="120"/>
    </location>
</feature>
<keyword evidence="10" id="KW-1185">Reference proteome</keyword>
<dbReference type="Proteomes" id="UP001230426">
    <property type="component" value="Unassembled WGS sequence"/>
</dbReference>
<dbReference type="Gene3D" id="1.10.3720.10">
    <property type="entry name" value="MetI-like"/>
    <property type="match status" value="1"/>
</dbReference>
<protein>
    <submittedName>
        <fullName evidence="9">Multiple sugar transport system permease protein</fullName>
    </submittedName>
</protein>
<evidence type="ECO:0000256" key="3">
    <source>
        <dbReference type="ARBA" id="ARBA00022475"/>
    </source>
</evidence>
<dbReference type="InterPro" id="IPR050809">
    <property type="entry name" value="UgpAE/MalFG_permease"/>
</dbReference>
<dbReference type="PANTHER" id="PTHR43227:SF8">
    <property type="entry name" value="DIACETYLCHITOBIOSE UPTAKE SYSTEM PERMEASE PROTEIN DASB"/>
    <property type="match status" value="1"/>
</dbReference>
<keyword evidence="3" id="KW-1003">Cell membrane</keyword>
<dbReference type="Pfam" id="PF00528">
    <property type="entry name" value="BPD_transp_1"/>
    <property type="match status" value="1"/>
</dbReference>
<sequence>MTVSEPEAPPGQAVAGVRPRRCGTRGRNQAALIFLLPFGALFAVFFLLPIGYAIDESFYQVKRSGLGFGTPERVFSGIGNYLAVFRDDTFVDGLGRLLAFGVVQVPVMLGVALVLALLLDSQSARFARFFRLVYFLPYAVPGVIAAIVWSFLYTKEISPLAFLGIDFLADGVVLWSIGNIVTWTWTGFNMLVVYAALQAIPRDLYEAASLDGAGAWRIAWSVKIPLVRPSLILTGVFSIIGTLQLFNEPTVLSGVTTAVSKSYTPLMWSVQVALDNNDYGQGSAIAIVLAIVAGGLSAVFLRLSTWLTTRGVRR</sequence>
<feature type="transmembrane region" description="Helical" evidence="7">
    <location>
        <begin position="172"/>
        <end position="197"/>
    </location>
</feature>
<dbReference type="RefSeq" id="WP_306874149.1">
    <property type="nucleotide sequence ID" value="NZ_JAUSRB010000002.1"/>
</dbReference>
<dbReference type="EMBL" id="JAUSRB010000002">
    <property type="protein sequence ID" value="MDP9869807.1"/>
    <property type="molecule type" value="Genomic_DNA"/>
</dbReference>
<accession>A0ABT9RKI9</accession>
<dbReference type="PANTHER" id="PTHR43227">
    <property type="entry name" value="BLL4140 PROTEIN"/>
    <property type="match status" value="1"/>
</dbReference>
<keyword evidence="9" id="KW-0762">Sugar transport</keyword>
<evidence type="ECO:0000256" key="1">
    <source>
        <dbReference type="ARBA" id="ARBA00004651"/>
    </source>
</evidence>
<dbReference type="SUPFAM" id="SSF161098">
    <property type="entry name" value="MetI-like"/>
    <property type="match status" value="1"/>
</dbReference>
<organism evidence="9 10">
    <name type="scientific">Streptosporangium brasiliense</name>
    <dbReference type="NCBI Taxonomy" id="47480"/>
    <lineage>
        <taxon>Bacteria</taxon>
        <taxon>Bacillati</taxon>
        <taxon>Actinomycetota</taxon>
        <taxon>Actinomycetes</taxon>
        <taxon>Streptosporangiales</taxon>
        <taxon>Streptosporangiaceae</taxon>
        <taxon>Streptosporangium</taxon>
    </lineage>
</organism>
<evidence type="ECO:0000259" key="8">
    <source>
        <dbReference type="PROSITE" id="PS50928"/>
    </source>
</evidence>
<keyword evidence="6 7" id="KW-0472">Membrane</keyword>
<evidence type="ECO:0000256" key="5">
    <source>
        <dbReference type="ARBA" id="ARBA00022989"/>
    </source>
</evidence>
<evidence type="ECO:0000256" key="4">
    <source>
        <dbReference type="ARBA" id="ARBA00022692"/>
    </source>
</evidence>
<feature type="transmembrane region" description="Helical" evidence="7">
    <location>
        <begin position="132"/>
        <end position="152"/>
    </location>
</feature>
<evidence type="ECO:0000256" key="2">
    <source>
        <dbReference type="ARBA" id="ARBA00022448"/>
    </source>
</evidence>
<evidence type="ECO:0000313" key="9">
    <source>
        <dbReference type="EMBL" id="MDP9869807.1"/>
    </source>
</evidence>
<gene>
    <name evidence="9" type="ORF">J2S55_009073</name>
</gene>
<proteinExistence type="inferred from homology"/>
<comment type="caution">
    <text evidence="9">The sequence shown here is derived from an EMBL/GenBank/DDBJ whole genome shotgun (WGS) entry which is preliminary data.</text>
</comment>
<name>A0ABT9RKI9_9ACTN</name>
<keyword evidence="4 7" id="KW-0812">Transmembrane</keyword>
<comment type="similarity">
    <text evidence="7">Belongs to the binding-protein-dependent transport system permease family.</text>
</comment>
<reference evidence="9 10" key="1">
    <citation type="submission" date="2023-07" db="EMBL/GenBank/DDBJ databases">
        <title>Sequencing the genomes of 1000 actinobacteria strains.</title>
        <authorList>
            <person name="Klenk H.-P."/>
        </authorList>
    </citation>
    <scope>NUCLEOTIDE SEQUENCE [LARGE SCALE GENOMIC DNA]</scope>
    <source>
        <strain evidence="9 10">DSM 44109</strain>
    </source>
</reference>
<feature type="transmembrane region" description="Helical" evidence="7">
    <location>
        <begin position="284"/>
        <end position="304"/>
    </location>
</feature>
<evidence type="ECO:0000313" key="10">
    <source>
        <dbReference type="Proteomes" id="UP001230426"/>
    </source>
</evidence>
<feature type="transmembrane region" description="Helical" evidence="7">
    <location>
        <begin position="226"/>
        <end position="246"/>
    </location>
</feature>
<feature type="transmembrane region" description="Helical" evidence="7">
    <location>
        <begin position="30"/>
        <end position="54"/>
    </location>
</feature>
<comment type="subcellular location">
    <subcellularLocation>
        <location evidence="1 7">Cell membrane</location>
        <topology evidence="1 7">Multi-pass membrane protein</topology>
    </subcellularLocation>
</comment>
<keyword evidence="2 7" id="KW-0813">Transport</keyword>
<dbReference type="InterPro" id="IPR000515">
    <property type="entry name" value="MetI-like"/>
</dbReference>
<keyword evidence="5 7" id="KW-1133">Transmembrane helix</keyword>
<dbReference type="PROSITE" id="PS50928">
    <property type="entry name" value="ABC_TM1"/>
    <property type="match status" value="1"/>
</dbReference>
<dbReference type="InterPro" id="IPR035906">
    <property type="entry name" value="MetI-like_sf"/>
</dbReference>
<evidence type="ECO:0000256" key="6">
    <source>
        <dbReference type="ARBA" id="ARBA00023136"/>
    </source>
</evidence>